<protein>
    <submittedName>
        <fullName evidence="2">Uncharacterized protein</fullName>
    </submittedName>
</protein>
<comment type="caution">
    <text evidence="2">The sequence shown here is derived from an EMBL/GenBank/DDBJ whole genome shotgun (WGS) entry which is preliminary data.</text>
</comment>
<sequence length="1497" mass="167041">MKIGSLVRFNEERFFEGAVQLRWVQERWPRAQQAAGAFVFHGPRYHGAADAEQDGVGRGYRLKDTASVVADLVDSILGGLNGEEHNPYGLAVAGYGTGKSHLATAIACLLGDPRGPTAAQILANLIQADAEIGARLATAMAQLHKPVLVLCLDGMAGFHLGNALVQAVFAQLERYGVDATAIRELSPRFQTAEQFVARNFDIRAESFARHCPGLSGEEIIARLRQNDEAIYEQVDALYLDANGAAIPVVGQESAQELINTLCEVYCGPAGPFASLLILFDEFGRYLEYAAEKPQLAGDAALQQIFQGVQDNAGRVRFIGLIQYELKAYLKRFGSADLRQLQRYITRFDTAEKLYLSTNLETIFAHMIGKDEAMLAQVWEQGAAATAQHTTWLRMSRTLPGFGSLPVWNDPTRFEQVIAKGCWPLHPLATWFLTRQRDVVQSRSALTVIKDVLERIADEEAQVGTRLRQVSAAELVMGNMLSEVIAAEREKGATVAETLQALLEKFATHLAPDESLVLAGVAILEKVRVGKQTREDANALLGEATALDGERLHQGIRRLEDELGALEWNADLGQYELIADASTRGQFQQWLRQRTQGITEDAVRELFIGRAAKDAELGDIATDFAQRRGIATAEWFFAAQLANLKTLGNVVKTAFQDWRQASSPRDARGQVIYLYRHAEDEAAALGETLSELFQTELKRCGVRVAPIWVVTIADPKQVIADALKRLNLFDERMTAEEADRFRRFVSEERARAGAALKTAVQEAIKVRDYWVAGMESVPEGRLKTVGEAILEQVYPQAIPFPFDGFATTAGGGPADAAQLTRSLIARQVDGAWVQAQPKRMQNRVSEVLARSWRALAPNGKLTEPLNPAVKAIFEAVQRAHEEDPQRTLLASYEALMAPPYGLNTASAGLLLALLIAGEHPPRRLQHHGTMMAAADWIGLAFPGQRGKHQFETSVLKGTTVRFLSADSEGRWRELISRWDAEQQYQKLILLAQEAEQMQRVDPMPESLDGTYRYLSDKSSKAAEVLHRFRMDLKEYEEAIEKAERQNNVGELLRNAKHLLRRREEVEDALLWPSSCLEDCEKPLVIVREMVGARIADWIPRQGCQSPADVAAFRQRIDKAVGTLRRLGFETESRVLHEQAQRSILQVEKRQNFKLTLDESDDYPRQPDPTDSTPVRELHDEIARADALIEALKVARSVLREDEVQARVKAIQTRQQRLREMLERQRAGLGALFEQAPRTIDALREMLVAVNRLRDIFVGTRDAAEVSELGLQLRRLADDVAAWESDALPPERVAEILDHQAAEQCRTLMAELSEQEIEPAWELMEIYQALAAERIAVARRRSTDWLSARMTLAETIPSLERDECWCRHQELEAAPGYLAAEDRAAVARLQSLLRERIALLDQQARNARIATWRLGFPDLDAIPALDQHRTETVLRSLRNPPDALSSDERAALAPLVDALAAHFDQMCMDEIRARIERLPAARQQSLLAWLNSRLSASGN</sequence>
<dbReference type="Proteomes" id="UP001138802">
    <property type="component" value="Unassembled WGS sequence"/>
</dbReference>
<dbReference type="RefSeq" id="WP_200387623.1">
    <property type="nucleotide sequence ID" value="NZ_NRSD01000007.1"/>
</dbReference>
<reference evidence="2 3" key="1">
    <citation type="journal article" date="2020" name="Microorganisms">
        <title>Osmotic Adaptation and Compatible Solute Biosynthesis of Phototrophic Bacteria as Revealed from Genome Analyses.</title>
        <authorList>
            <person name="Imhoff J.F."/>
            <person name="Rahn T."/>
            <person name="Kunzel S."/>
            <person name="Keller A."/>
            <person name="Neulinger S.C."/>
        </authorList>
    </citation>
    <scope>NUCLEOTIDE SEQUENCE [LARGE SCALE GENOMIC DNA]</scope>
    <source>
        <strain evidence="2 3">DSM 21303</strain>
    </source>
</reference>
<keyword evidence="3" id="KW-1185">Reference proteome</keyword>
<gene>
    <name evidence="2" type="ORF">CKO25_09175</name>
</gene>
<keyword evidence="1" id="KW-0175">Coiled coil</keyword>
<evidence type="ECO:0000256" key="1">
    <source>
        <dbReference type="SAM" id="Coils"/>
    </source>
</evidence>
<organism evidence="2 3">
    <name type="scientific">Thiocapsa imhoffii</name>
    <dbReference type="NCBI Taxonomy" id="382777"/>
    <lineage>
        <taxon>Bacteria</taxon>
        <taxon>Pseudomonadati</taxon>
        <taxon>Pseudomonadota</taxon>
        <taxon>Gammaproteobacteria</taxon>
        <taxon>Chromatiales</taxon>
        <taxon>Chromatiaceae</taxon>
        <taxon>Thiocapsa</taxon>
    </lineage>
</organism>
<accession>A0A9X0WHI3</accession>
<dbReference type="EMBL" id="NRSD01000007">
    <property type="protein sequence ID" value="MBK1644817.1"/>
    <property type="molecule type" value="Genomic_DNA"/>
</dbReference>
<name>A0A9X0WHI3_9GAMM</name>
<feature type="coiled-coil region" evidence="1">
    <location>
        <begin position="1024"/>
        <end position="1067"/>
    </location>
</feature>
<evidence type="ECO:0000313" key="3">
    <source>
        <dbReference type="Proteomes" id="UP001138802"/>
    </source>
</evidence>
<evidence type="ECO:0000313" key="2">
    <source>
        <dbReference type="EMBL" id="MBK1644817.1"/>
    </source>
</evidence>
<proteinExistence type="predicted"/>